<feature type="compositionally biased region" description="Polar residues" evidence="1">
    <location>
        <begin position="45"/>
        <end position="56"/>
    </location>
</feature>
<feature type="region of interest" description="Disordered" evidence="1">
    <location>
        <begin position="45"/>
        <end position="90"/>
    </location>
</feature>
<organism evidence="2 3">
    <name type="scientific">Trema orientale</name>
    <name type="common">Charcoal tree</name>
    <name type="synonym">Celtis orientalis</name>
    <dbReference type="NCBI Taxonomy" id="63057"/>
    <lineage>
        <taxon>Eukaryota</taxon>
        <taxon>Viridiplantae</taxon>
        <taxon>Streptophyta</taxon>
        <taxon>Embryophyta</taxon>
        <taxon>Tracheophyta</taxon>
        <taxon>Spermatophyta</taxon>
        <taxon>Magnoliopsida</taxon>
        <taxon>eudicotyledons</taxon>
        <taxon>Gunneridae</taxon>
        <taxon>Pentapetalae</taxon>
        <taxon>rosids</taxon>
        <taxon>fabids</taxon>
        <taxon>Rosales</taxon>
        <taxon>Cannabaceae</taxon>
        <taxon>Trema</taxon>
    </lineage>
</organism>
<proteinExistence type="predicted"/>
<feature type="non-terminal residue" evidence="2">
    <location>
        <position position="1"/>
    </location>
</feature>
<evidence type="ECO:0000256" key="1">
    <source>
        <dbReference type="SAM" id="MobiDB-lite"/>
    </source>
</evidence>
<dbReference type="Proteomes" id="UP000237000">
    <property type="component" value="Unassembled WGS sequence"/>
</dbReference>
<evidence type="ECO:0000313" key="3">
    <source>
        <dbReference type="Proteomes" id="UP000237000"/>
    </source>
</evidence>
<feature type="compositionally biased region" description="Acidic residues" evidence="1">
    <location>
        <begin position="79"/>
        <end position="90"/>
    </location>
</feature>
<name>A0A2P5CBI3_TREOI</name>
<dbReference type="InParanoid" id="A0A2P5CBI3"/>
<reference evidence="3" key="1">
    <citation type="submission" date="2016-06" db="EMBL/GenBank/DDBJ databases">
        <title>Parallel loss of symbiosis genes in relatives of nitrogen-fixing non-legume Parasponia.</title>
        <authorList>
            <person name="Van Velzen R."/>
            <person name="Holmer R."/>
            <person name="Bu F."/>
            <person name="Rutten L."/>
            <person name="Van Zeijl A."/>
            <person name="Liu W."/>
            <person name="Santuari L."/>
            <person name="Cao Q."/>
            <person name="Sharma T."/>
            <person name="Shen D."/>
            <person name="Roswanjaya Y."/>
            <person name="Wardhani T."/>
            <person name="Kalhor M.S."/>
            <person name="Jansen J."/>
            <person name="Van den Hoogen J."/>
            <person name="Gungor B."/>
            <person name="Hartog M."/>
            <person name="Hontelez J."/>
            <person name="Verver J."/>
            <person name="Yang W.-C."/>
            <person name="Schijlen E."/>
            <person name="Repin R."/>
            <person name="Schilthuizen M."/>
            <person name="Schranz E."/>
            <person name="Heidstra R."/>
            <person name="Miyata K."/>
            <person name="Fedorova E."/>
            <person name="Kohlen W."/>
            <person name="Bisseling T."/>
            <person name="Smit S."/>
            <person name="Geurts R."/>
        </authorList>
    </citation>
    <scope>NUCLEOTIDE SEQUENCE [LARGE SCALE GENOMIC DNA]</scope>
    <source>
        <strain evidence="3">cv. RG33-2</strain>
    </source>
</reference>
<keyword evidence="3" id="KW-1185">Reference proteome</keyword>
<evidence type="ECO:0000313" key="2">
    <source>
        <dbReference type="EMBL" id="PON58387.1"/>
    </source>
</evidence>
<protein>
    <submittedName>
        <fullName evidence="2">Uncharacterized protein</fullName>
    </submittedName>
</protein>
<feature type="compositionally biased region" description="Pro residues" evidence="1">
    <location>
        <begin position="58"/>
        <end position="74"/>
    </location>
</feature>
<sequence length="90" mass="9920">QREVATQEMIAQQQRSIEAQAAQIAHMQRILSSLVPDVNMSTSTPIHLGSTSTSFGTMPPPPPLPPRFARPPPTHQENESEETEDENLGF</sequence>
<comment type="caution">
    <text evidence="2">The sequence shown here is derived from an EMBL/GenBank/DDBJ whole genome shotgun (WGS) entry which is preliminary data.</text>
</comment>
<dbReference type="EMBL" id="JXTC01000387">
    <property type="protein sequence ID" value="PON58387.1"/>
    <property type="molecule type" value="Genomic_DNA"/>
</dbReference>
<dbReference type="AlphaFoldDB" id="A0A2P5CBI3"/>
<gene>
    <name evidence="2" type="ORF">TorRG33x02_291270</name>
</gene>
<accession>A0A2P5CBI3</accession>